<comment type="subcellular location">
    <subcellularLocation>
        <location evidence="1">Membrane</location>
        <topology evidence="1">Multi-pass membrane protein</topology>
    </subcellularLocation>
</comment>
<dbReference type="InterPro" id="IPR024002">
    <property type="entry name" value="For/NO2_transpt_CS"/>
</dbReference>
<evidence type="ECO:0000256" key="2">
    <source>
        <dbReference type="ARBA" id="ARBA00022692"/>
    </source>
</evidence>
<keyword evidence="2 6" id="KW-0812">Transmembrane</keyword>
<dbReference type="Proteomes" id="UP000190285">
    <property type="component" value="Unassembled WGS sequence"/>
</dbReference>
<dbReference type="InterPro" id="IPR023271">
    <property type="entry name" value="Aquaporin-like"/>
</dbReference>
<dbReference type="GO" id="GO:0005886">
    <property type="term" value="C:plasma membrane"/>
    <property type="evidence" value="ECO:0007669"/>
    <property type="project" value="TreeGrafter"/>
</dbReference>
<evidence type="ECO:0000256" key="1">
    <source>
        <dbReference type="ARBA" id="ARBA00004141"/>
    </source>
</evidence>
<dbReference type="EMBL" id="FUZT01000001">
    <property type="protein sequence ID" value="SKC41997.1"/>
    <property type="molecule type" value="Genomic_DNA"/>
</dbReference>
<keyword evidence="8" id="KW-1185">Reference proteome</keyword>
<accession>A0A1T5IS27</accession>
<feature type="transmembrane region" description="Helical" evidence="6">
    <location>
        <begin position="60"/>
        <end position="84"/>
    </location>
</feature>
<evidence type="ECO:0000313" key="7">
    <source>
        <dbReference type="EMBL" id="SKC41997.1"/>
    </source>
</evidence>
<protein>
    <submittedName>
        <fullName evidence="7">Formate/nitrite transporter</fullName>
    </submittedName>
</protein>
<dbReference type="OrthoDB" id="9786493at2"/>
<dbReference type="STRING" id="36842.SAMN02194393_00694"/>
<feature type="transmembrane region" description="Helical" evidence="6">
    <location>
        <begin position="105"/>
        <end position="127"/>
    </location>
</feature>
<dbReference type="Pfam" id="PF01226">
    <property type="entry name" value="Form_Nir_trans"/>
    <property type="match status" value="1"/>
</dbReference>
<feature type="transmembrane region" description="Helical" evidence="6">
    <location>
        <begin position="190"/>
        <end position="213"/>
    </location>
</feature>
<evidence type="ECO:0000313" key="8">
    <source>
        <dbReference type="Proteomes" id="UP000190285"/>
    </source>
</evidence>
<keyword evidence="4 6" id="KW-0472">Membrane</keyword>
<sequence length="266" mass="28471">MDKKMLSPKEIAKATVNVGYEKVNKSSTTLLFLGVLAGAFIAFGAVGSTIMGALVKDEGLAKFIGASVFPVGLILVIMAGAELFTGNNLMTLGLMTKRYGVKDMFRNWIIVYAGNFIGSLAVALLIAKSGLYEGVVADTAISIAVKKTTIITNLGLGAVLSRAILCNIIVVLAVWLATGAKDMIGKIFSCWFPIMLFVLSGYEHSIANMFFIYVGKYIGAEITQAEIWINNLIPVTVGNLIGGAIIVPVCYYLIFFKDSEKALSTK</sequence>
<proteinExistence type="inferred from homology"/>
<feature type="transmembrane region" description="Helical" evidence="6">
    <location>
        <begin position="159"/>
        <end position="178"/>
    </location>
</feature>
<gene>
    <name evidence="7" type="ORF">SAMN02194393_00694</name>
</gene>
<feature type="transmembrane region" description="Helical" evidence="6">
    <location>
        <begin position="233"/>
        <end position="256"/>
    </location>
</feature>
<dbReference type="PROSITE" id="PS01005">
    <property type="entry name" value="FORMATE_NITRITE_TP_1"/>
    <property type="match status" value="1"/>
</dbReference>
<dbReference type="RefSeq" id="WP_079489349.1">
    <property type="nucleotide sequence ID" value="NZ_FUZT01000001.1"/>
</dbReference>
<dbReference type="Gene3D" id="1.20.1080.10">
    <property type="entry name" value="Glycerol uptake facilitator protein"/>
    <property type="match status" value="1"/>
</dbReference>
<evidence type="ECO:0000256" key="3">
    <source>
        <dbReference type="ARBA" id="ARBA00022989"/>
    </source>
</evidence>
<evidence type="ECO:0000256" key="5">
    <source>
        <dbReference type="ARBA" id="ARBA00049660"/>
    </source>
</evidence>
<evidence type="ECO:0000256" key="4">
    <source>
        <dbReference type="ARBA" id="ARBA00023136"/>
    </source>
</evidence>
<feature type="transmembrane region" description="Helical" evidence="6">
    <location>
        <begin position="30"/>
        <end position="54"/>
    </location>
</feature>
<organism evidence="7 8">
    <name type="scientific">Maledivibacter halophilus</name>
    <dbReference type="NCBI Taxonomy" id="36842"/>
    <lineage>
        <taxon>Bacteria</taxon>
        <taxon>Bacillati</taxon>
        <taxon>Bacillota</taxon>
        <taxon>Clostridia</taxon>
        <taxon>Peptostreptococcales</taxon>
        <taxon>Caminicellaceae</taxon>
        <taxon>Maledivibacter</taxon>
    </lineage>
</organism>
<dbReference type="AlphaFoldDB" id="A0A1T5IS27"/>
<dbReference type="GO" id="GO:0015499">
    <property type="term" value="F:formate transmembrane transporter activity"/>
    <property type="evidence" value="ECO:0007669"/>
    <property type="project" value="TreeGrafter"/>
</dbReference>
<reference evidence="7 8" key="1">
    <citation type="submission" date="2017-02" db="EMBL/GenBank/DDBJ databases">
        <authorList>
            <person name="Peterson S.W."/>
        </authorList>
    </citation>
    <scope>NUCLEOTIDE SEQUENCE [LARGE SCALE GENOMIC DNA]</scope>
    <source>
        <strain evidence="7 8">M1</strain>
    </source>
</reference>
<name>A0A1T5IS27_9FIRM</name>
<dbReference type="InterPro" id="IPR000292">
    <property type="entry name" value="For/NO2_transpt"/>
</dbReference>
<keyword evidence="3 6" id="KW-1133">Transmembrane helix</keyword>
<dbReference type="PANTHER" id="PTHR30520">
    <property type="entry name" value="FORMATE TRANSPORTER-RELATED"/>
    <property type="match status" value="1"/>
</dbReference>
<comment type="similarity">
    <text evidence="5">Belongs to the FNT transporter (TC 1.A.16) family.</text>
</comment>
<evidence type="ECO:0000256" key="6">
    <source>
        <dbReference type="SAM" id="Phobius"/>
    </source>
</evidence>
<dbReference type="PANTHER" id="PTHR30520:SF6">
    <property type="entry name" value="FORMATE_NITRATE FAMILY TRANSPORTER (EUROFUNG)"/>
    <property type="match status" value="1"/>
</dbReference>